<reference evidence="1 2" key="1">
    <citation type="submission" date="2018-02" db="EMBL/GenBank/DDBJ databases">
        <title>Genomic Encyclopedia of Archaeal and Bacterial Type Strains, Phase II (KMG-II): from individual species to whole genera.</title>
        <authorList>
            <person name="Goeker M."/>
        </authorList>
    </citation>
    <scope>NUCLEOTIDE SEQUENCE [LARGE SCALE GENOMIC DNA]</scope>
    <source>
        <strain evidence="1 2">DSM 29526</strain>
    </source>
</reference>
<sequence>MTSNERAAELEERLIAYSVRIVKLAEKFPRSYAGKHFGHQLLRSGTAPALLYGEARGAESNKDFRHKISIGLKELRESHISLRIVDRSDLVSKIRLNELIEETNELISIFVATVRTLDQRQKKTNH</sequence>
<evidence type="ECO:0000313" key="1">
    <source>
        <dbReference type="EMBL" id="PPK88149.1"/>
    </source>
</evidence>
<dbReference type="PIRSF" id="PIRSF035652">
    <property type="entry name" value="CHP02436"/>
    <property type="match status" value="1"/>
</dbReference>
<proteinExistence type="predicted"/>
<dbReference type="EMBL" id="PTJC01000005">
    <property type="protein sequence ID" value="PPK88149.1"/>
    <property type="molecule type" value="Genomic_DNA"/>
</dbReference>
<organism evidence="1 2">
    <name type="scientific">Neolewinella xylanilytica</name>
    <dbReference type="NCBI Taxonomy" id="1514080"/>
    <lineage>
        <taxon>Bacteria</taxon>
        <taxon>Pseudomonadati</taxon>
        <taxon>Bacteroidota</taxon>
        <taxon>Saprospiria</taxon>
        <taxon>Saprospirales</taxon>
        <taxon>Lewinellaceae</taxon>
        <taxon>Neolewinella</taxon>
    </lineage>
</organism>
<dbReference type="Proteomes" id="UP000237662">
    <property type="component" value="Unassembled WGS sequence"/>
</dbReference>
<dbReference type="RefSeq" id="WP_104418722.1">
    <property type="nucleotide sequence ID" value="NZ_PTJC01000005.1"/>
</dbReference>
<dbReference type="AlphaFoldDB" id="A0A2S6I9K7"/>
<evidence type="ECO:0000313" key="2">
    <source>
        <dbReference type="Proteomes" id="UP000237662"/>
    </source>
</evidence>
<dbReference type="Pfam" id="PF05635">
    <property type="entry name" value="23S_rRNA_IVP"/>
    <property type="match status" value="1"/>
</dbReference>
<dbReference type="NCBIfam" id="TIGR02436">
    <property type="entry name" value="four helix bundle protein"/>
    <property type="match status" value="1"/>
</dbReference>
<name>A0A2S6I9K7_9BACT</name>
<comment type="caution">
    <text evidence="1">The sequence shown here is derived from an EMBL/GenBank/DDBJ whole genome shotgun (WGS) entry which is preliminary data.</text>
</comment>
<dbReference type="SUPFAM" id="SSF158446">
    <property type="entry name" value="IVS-encoded protein-like"/>
    <property type="match status" value="1"/>
</dbReference>
<dbReference type="InterPro" id="IPR036583">
    <property type="entry name" value="23S_rRNA_IVS_sf"/>
</dbReference>
<dbReference type="InterPro" id="IPR012657">
    <property type="entry name" value="23S_rRNA-intervening_sequence"/>
</dbReference>
<dbReference type="PANTHER" id="PTHR38471:SF2">
    <property type="entry name" value="FOUR HELIX BUNDLE PROTEIN"/>
    <property type="match status" value="1"/>
</dbReference>
<dbReference type="PANTHER" id="PTHR38471">
    <property type="entry name" value="FOUR HELIX BUNDLE PROTEIN"/>
    <property type="match status" value="1"/>
</dbReference>
<accession>A0A2S6I9K7</accession>
<dbReference type="OrthoDB" id="285993at2"/>
<dbReference type="Gene3D" id="1.20.1440.60">
    <property type="entry name" value="23S rRNA-intervening sequence"/>
    <property type="match status" value="1"/>
</dbReference>
<keyword evidence="2" id="KW-1185">Reference proteome</keyword>
<gene>
    <name evidence="1" type="ORF">CLV84_1114</name>
</gene>
<protein>
    <submittedName>
        <fullName evidence="1">Four helix bundle protein</fullName>
    </submittedName>
</protein>